<gene>
    <name evidence="2" type="ORF">D9613_012226</name>
</gene>
<evidence type="ECO:0000259" key="1">
    <source>
        <dbReference type="Pfam" id="PF17667"/>
    </source>
</evidence>
<organism evidence="2 3">
    <name type="scientific">Agrocybe pediades</name>
    <dbReference type="NCBI Taxonomy" id="84607"/>
    <lineage>
        <taxon>Eukaryota</taxon>
        <taxon>Fungi</taxon>
        <taxon>Dikarya</taxon>
        <taxon>Basidiomycota</taxon>
        <taxon>Agaricomycotina</taxon>
        <taxon>Agaricomycetes</taxon>
        <taxon>Agaricomycetidae</taxon>
        <taxon>Agaricales</taxon>
        <taxon>Agaricineae</taxon>
        <taxon>Strophariaceae</taxon>
        <taxon>Agrocybe</taxon>
    </lineage>
</organism>
<keyword evidence="3" id="KW-1185">Reference proteome</keyword>
<evidence type="ECO:0000313" key="2">
    <source>
        <dbReference type="EMBL" id="KAF4609511.1"/>
    </source>
</evidence>
<accession>A0A8H4QF26</accession>
<comment type="caution">
    <text evidence="2">The sequence shown here is derived from an EMBL/GenBank/DDBJ whole genome shotgun (WGS) entry which is preliminary data.</text>
</comment>
<dbReference type="EMBL" id="JAACJL010000061">
    <property type="protein sequence ID" value="KAF4609511.1"/>
    <property type="molecule type" value="Genomic_DNA"/>
</dbReference>
<dbReference type="InterPro" id="IPR040976">
    <property type="entry name" value="Pkinase_fungal"/>
</dbReference>
<dbReference type="Proteomes" id="UP000521872">
    <property type="component" value="Unassembled WGS sequence"/>
</dbReference>
<dbReference type="Pfam" id="PF17667">
    <property type="entry name" value="Pkinase_fungal"/>
    <property type="match status" value="1"/>
</dbReference>
<proteinExistence type="predicted"/>
<protein>
    <recommendedName>
        <fullName evidence="1">Fungal-type protein kinase domain-containing protein</fullName>
    </recommendedName>
</protein>
<dbReference type="InterPro" id="IPR011009">
    <property type="entry name" value="Kinase-like_dom_sf"/>
</dbReference>
<name>A0A8H4QF26_9AGAR</name>
<dbReference type="SUPFAM" id="SSF56112">
    <property type="entry name" value="Protein kinase-like (PK-like)"/>
    <property type="match status" value="1"/>
</dbReference>
<reference evidence="2 3" key="1">
    <citation type="submission" date="2019-12" db="EMBL/GenBank/DDBJ databases">
        <authorList>
            <person name="Floudas D."/>
            <person name="Bentzer J."/>
            <person name="Ahren D."/>
            <person name="Johansson T."/>
            <person name="Persson P."/>
            <person name="Tunlid A."/>
        </authorList>
    </citation>
    <scope>NUCLEOTIDE SEQUENCE [LARGE SCALE GENOMIC DNA]</scope>
    <source>
        <strain evidence="2 3">CBS 102.39</strain>
    </source>
</reference>
<sequence>MFKTVKEIVDWTDKQYPTDEQELDQVSSGLNYCEDEDRAESEKTLAAEGVFNYIAKFESEGGKFPVRLFTCPSRKSFDTDELPAYGPKWCTMGPPLWPSPELIGDDSYIFRVREFMESDGHEAYLDTNPVLLKTYWREGAAAAQEASIYTRLQNAYPEGLARVLYGGDVVVPGTKTAITAGTSSTNSSLVLGRMIFQNAGSPLWEYSDEGEFFHGLKSAVIAHQDLCKRGILHRGINPASIYLVENDNLPPHVYGFLLDLQYACIIASSESAKTENAQFSALEILQRLCISPSAAGITHTATHDVQSFVWATSYTLLRRAQTKLLRLLTRTTDEIAKNDIETDYTCIHSRLRQRFLPDKL</sequence>
<dbReference type="AlphaFoldDB" id="A0A8H4QF26"/>
<feature type="domain" description="Fungal-type protein kinase" evidence="1">
    <location>
        <begin position="188"/>
        <end position="311"/>
    </location>
</feature>
<evidence type="ECO:0000313" key="3">
    <source>
        <dbReference type="Proteomes" id="UP000521872"/>
    </source>
</evidence>